<protein>
    <recommendedName>
        <fullName evidence="3">Squalene cyclase C-terminal domain-containing protein</fullName>
    </recommendedName>
</protein>
<keyword evidence="1" id="KW-0472">Membrane</keyword>
<dbReference type="EMBL" id="LGKP01000025">
    <property type="protein sequence ID" value="KPL85598.1"/>
    <property type="molecule type" value="Genomic_DNA"/>
</dbReference>
<dbReference type="InterPro" id="IPR051588">
    <property type="entry name" value="Cobalamin_Transport"/>
</dbReference>
<name>A0A0P6YR20_9CHLR</name>
<dbReference type="STRING" id="70996.SE18_18500"/>
<evidence type="ECO:0000256" key="1">
    <source>
        <dbReference type="SAM" id="Phobius"/>
    </source>
</evidence>
<comment type="caution">
    <text evidence="4">The sequence shown here is derived from an EMBL/GenBank/DDBJ whole genome shotgun (WGS) entry which is preliminary data.</text>
</comment>
<keyword evidence="5" id="KW-1185">Reference proteome</keyword>
<evidence type="ECO:0000313" key="4">
    <source>
        <dbReference type="EMBL" id="KPL85598.1"/>
    </source>
</evidence>
<evidence type="ECO:0000313" key="5">
    <source>
        <dbReference type="Proteomes" id="UP000050277"/>
    </source>
</evidence>
<accession>A0A0P6YR20</accession>
<feature type="transmembrane region" description="Helical" evidence="1">
    <location>
        <begin position="347"/>
        <end position="367"/>
    </location>
</feature>
<reference evidence="4 5" key="1">
    <citation type="submission" date="2015-07" db="EMBL/GenBank/DDBJ databases">
        <title>Whole genome sequence of Herpetosiphon geysericola DSM 7119.</title>
        <authorList>
            <person name="Hemp J."/>
            <person name="Ward L.M."/>
            <person name="Pace L.A."/>
            <person name="Fischer W.W."/>
        </authorList>
    </citation>
    <scope>NUCLEOTIDE SEQUENCE [LARGE SCALE GENOMIC DNA]</scope>
    <source>
        <strain evidence="4 5">DSM 7119</strain>
    </source>
</reference>
<dbReference type="InterPro" id="IPR032696">
    <property type="entry name" value="SQ_cyclase_C"/>
</dbReference>
<feature type="signal peptide" evidence="2">
    <location>
        <begin position="1"/>
        <end position="25"/>
    </location>
</feature>
<dbReference type="Proteomes" id="UP000050277">
    <property type="component" value="Unassembled WGS sequence"/>
</dbReference>
<evidence type="ECO:0000256" key="2">
    <source>
        <dbReference type="SAM" id="SignalP"/>
    </source>
</evidence>
<dbReference type="CDD" id="cd00688">
    <property type="entry name" value="ISOPREN_C2_like"/>
    <property type="match status" value="1"/>
</dbReference>
<feature type="domain" description="Squalene cyclase C-terminal" evidence="3">
    <location>
        <begin position="132"/>
        <end position="223"/>
    </location>
</feature>
<dbReference type="SUPFAM" id="SSF48239">
    <property type="entry name" value="Terpenoid cyclases/Protein prenyltransferases"/>
    <property type="match status" value="2"/>
</dbReference>
<dbReference type="AlphaFoldDB" id="A0A0P6YR20"/>
<dbReference type="Pfam" id="PF13243">
    <property type="entry name" value="SQHop_cyclase_C"/>
    <property type="match status" value="1"/>
</dbReference>
<sequence length="371" mass="37571">MLRRAAIHRWLLVLMAVFVALPATAQAPTEGAKAAAWIVSQAQADGSFPGFGLGETADAVYALKASGLKVDTNVQSFVEKNASAIAAKPGVAAKFVLAELLLGSNPRSVGGVDLVAAVTGSYKADSGMYGGDVTTHALALLALNAAGAPVETKAINTLNSVQIADGSWSFSGDISADAGDTNTTALVIQALVAVGQGKSESVSKAVAYLQTQQNNDGGFPYAKNSSYGSATDANSTALVIQAIVATGGNPTIAPWANANGNPLSALLSLQNASGAFRYDAATPDDNAFATYQATPALFFVTYPLSVLATAPQPTAVPSTPMPNTPVVTATPKPNTPITLPDTGAPSLPLWSVVVGFGLVCIVAGLGLRRVA</sequence>
<proteinExistence type="predicted"/>
<gene>
    <name evidence="4" type="ORF">SE18_18500</name>
</gene>
<dbReference type="InterPro" id="IPR008930">
    <property type="entry name" value="Terpenoid_cyclase/PrenylTrfase"/>
</dbReference>
<evidence type="ECO:0000259" key="3">
    <source>
        <dbReference type="Pfam" id="PF13243"/>
    </source>
</evidence>
<keyword evidence="2" id="KW-0732">Signal</keyword>
<keyword evidence="1" id="KW-0812">Transmembrane</keyword>
<dbReference type="PANTHER" id="PTHR10559">
    <property type="entry name" value="TRANSCOBALAMIN-1/GASTRIC INTRINSIC FACTOR"/>
    <property type="match status" value="1"/>
</dbReference>
<organism evidence="4 5">
    <name type="scientific">Herpetosiphon geysericola</name>
    <dbReference type="NCBI Taxonomy" id="70996"/>
    <lineage>
        <taxon>Bacteria</taxon>
        <taxon>Bacillati</taxon>
        <taxon>Chloroflexota</taxon>
        <taxon>Chloroflexia</taxon>
        <taxon>Herpetosiphonales</taxon>
        <taxon>Herpetosiphonaceae</taxon>
        <taxon>Herpetosiphon</taxon>
    </lineage>
</organism>
<dbReference type="PANTHER" id="PTHR10559:SF18">
    <property type="entry name" value="TRANSCOBALAMIN II"/>
    <property type="match status" value="1"/>
</dbReference>
<dbReference type="RefSeq" id="WP_054535922.1">
    <property type="nucleotide sequence ID" value="NZ_LGKP01000025.1"/>
</dbReference>
<feature type="chain" id="PRO_5006133829" description="Squalene cyclase C-terminal domain-containing protein" evidence="2">
    <location>
        <begin position="26"/>
        <end position="371"/>
    </location>
</feature>
<keyword evidence="1" id="KW-1133">Transmembrane helix</keyword>
<dbReference type="OrthoDB" id="144905at2"/>
<dbReference type="Gene3D" id="1.50.10.20">
    <property type="match status" value="1"/>
</dbReference>